<dbReference type="GO" id="GO:0005739">
    <property type="term" value="C:mitochondrion"/>
    <property type="evidence" value="ECO:0007669"/>
    <property type="project" value="InterPro"/>
</dbReference>
<dbReference type="InterPro" id="IPR034444">
    <property type="entry name" value="Nuo17.8"/>
</dbReference>
<feature type="region of interest" description="Disordered" evidence="1">
    <location>
        <begin position="1"/>
        <end position="39"/>
    </location>
</feature>
<evidence type="ECO:0008006" key="4">
    <source>
        <dbReference type="Google" id="ProtNLM"/>
    </source>
</evidence>
<feature type="compositionally biased region" description="Basic and acidic residues" evidence="1">
    <location>
        <begin position="26"/>
        <end position="37"/>
    </location>
</feature>
<dbReference type="OrthoDB" id="2120038at2759"/>
<dbReference type="EMBL" id="JAESVG020000006">
    <property type="protein sequence ID" value="KAG8626337.1"/>
    <property type="molecule type" value="Genomic_DNA"/>
</dbReference>
<gene>
    <name evidence="2" type="ORF">KVT40_005282</name>
</gene>
<feature type="region of interest" description="Disordered" evidence="1">
    <location>
        <begin position="170"/>
        <end position="195"/>
    </location>
</feature>
<accession>A0A8K0KZG7</accession>
<dbReference type="PANTHER" id="PTHR42100">
    <property type="entry name" value="OXIDOREDUCTASE 178 KDA SUBUNIT, PUTATIVE (AFU_ORTHOLOGUE AFUA_8G04320)-RELATED"/>
    <property type="match status" value="1"/>
</dbReference>
<reference evidence="2" key="1">
    <citation type="submission" date="2021-07" db="EMBL/GenBank/DDBJ databases">
        <title>Elsinoe batatas strain:CRI-CJ2 Genome sequencing and assembly.</title>
        <authorList>
            <person name="Huang L."/>
        </authorList>
    </citation>
    <scope>NUCLEOTIDE SEQUENCE</scope>
    <source>
        <strain evidence="2">CRI-CJ2</strain>
    </source>
</reference>
<evidence type="ECO:0000313" key="3">
    <source>
        <dbReference type="Proteomes" id="UP000809789"/>
    </source>
</evidence>
<evidence type="ECO:0000256" key="1">
    <source>
        <dbReference type="SAM" id="MobiDB-lite"/>
    </source>
</evidence>
<dbReference type="Proteomes" id="UP000809789">
    <property type="component" value="Unassembled WGS sequence"/>
</dbReference>
<keyword evidence="3" id="KW-1185">Reference proteome</keyword>
<proteinExistence type="predicted"/>
<dbReference type="PANTHER" id="PTHR42100:SF1">
    <property type="entry name" value="OXIDOREDUCTASE 178 KDA SUBUNIT, PUTATIVE (AFU_ORTHOLOGUE AFUA_8G04320)-RELATED"/>
    <property type="match status" value="1"/>
</dbReference>
<organism evidence="2 3">
    <name type="scientific">Elsinoe batatas</name>
    <dbReference type="NCBI Taxonomy" id="2601811"/>
    <lineage>
        <taxon>Eukaryota</taxon>
        <taxon>Fungi</taxon>
        <taxon>Dikarya</taxon>
        <taxon>Ascomycota</taxon>
        <taxon>Pezizomycotina</taxon>
        <taxon>Dothideomycetes</taxon>
        <taxon>Dothideomycetidae</taxon>
        <taxon>Myriangiales</taxon>
        <taxon>Elsinoaceae</taxon>
        <taxon>Elsinoe</taxon>
    </lineage>
</organism>
<protein>
    <recommendedName>
        <fullName evidence="4">NADH-ubiquinone oxidoreductase 17.8 kDa subunit</fullName>
    </recommendedName>
</protein>
<sequence length="195" mass="21749">MQSLRRAPLKASRTIRSSLRQQPRRSAHDSHGAHDAHPAPANESFGRGFFIALAAVPLSIAIYKFTASGGPDNKPIFTRLIESYTSKEDTWDKRNDLHTQAVELAGNDRALFFNGDFSRSRYIDLRYPEAMNTGSPFNVPAGHGSGNIDAAIAKFEKKNYEENARRVQNLKENNIRAEKPLQSRIVGSPKVDEGR</sequence>
<comment type="caution">
    <text evidence="2">The sequence shown here is derived from an EMBL/GenBank/DDBJ whole genome shotgun (WGS) entry which is preliminary data.</text>
</comment>
<name>A0A8K0KZG7_9PEZI</name>
<dbReference type="AlphaFoldDB" id="A0A8K0KZG7"/>
<evidence type="ECO:0000313" key="2">
    <source>
        <dbReference type="EMBL" id="KAG8626337.1"/>
    </source>
</evidence>